<reference evidence="3 4" key="1">
    <citation type="journal article" date="2013" name="Plant Cell">
        <title>The transition from a phytopathogenic smut ancestor to an anamorphic biocontrol agent deciphered by comparative whole-genome analysis.</title>
        <authorList>
            <person name="Lefebvre F."/>
            <person name="Joly D.L."/>
            <person name="Labbe C."/>
            <person name="Teichmann B."/>
            <person name="Linning R."/>
            <person name="Belzile F."/>
            <person name="Bakkeren G."/>
            <person name="Belanger R.R."/>
        </authorList>
    </citation>
    <scope>NUCLEOTIDE SEQUENCE [LARGE SCALE GENOMIC DNA]</scope>
    <source>
        <strain evidence="3 4">PF-1</strain>
    </source>
</reference>
<evidence type="ECO:0000313" key="4">
    <source>
        <dbReference type="Proteomes" id="UP000053664"/>
    </source>
</evidence>
<dbReference type="InterPro" id="IPR033473">
    <property type="entry name" value="Atos-like_C"/>
</dbReference>
<dbReference type="Proteomes" id="UP000053664">
    <property type="component" value="Unassembled WGS sequence"/>
</dbReference>
<dbReference type="RefSeq" id="XP_007879188.1">
    <property type="nucleotide sequence ID" value="XM_007880997.1"/>
</dbReference>
<name>A0A061H980_9BASI</name>
<evidence type="ECO:0000256" key="1">
    <source>
        <dbReference type="SAM" id="MobiDB-lite"/>
    </source>
</evidence>
<dbReference type="eggNOG" id="KOG2306">
    <property type="taxonomic scope" value="Eukaryota"/>
</dbReference>
<feature type="compositionally biased region" description="Low complexity" evidence="1">
    <location>
        <begin position="869"/>
        <end position="878"/>
    </location>
</feature>
<feature type="region of interest" description="Disordered" evidence="1">
    <location>
        <begin position="849"/>
        <end position="894"/>
    </location>
</feature>
<dbReference type="KEGG" id="pfp:PFL1_03480"/>
<gene>
    <name evidence="3" type="ORF">PFL1_03480</name>
</gene>
<feature type="compositionally biased region" description="Low complexity" evidence="1">
    <location>
        <begin position="639"/>
        <end position="677"/>
    </location>
</feature>
<feature type="region of interest" description="Disordered" evidence="1">
    <location>
        <begin position="1"/>
        <end position="88"/>
    </location>
</feature>
<feature type="compositionally biased region" description="Low complexity" evidence="1">
    <location>
        <begin position="56"/>
        <end position="74"/>
    </location>
</feature>
<dbReference type="AlphaFoldDB" id="A0A061H980"/>
<feature type="compositionally biased region" description="Polar residues" evidence="1">
    <location>
        <begin position="709"/>
        <end position="718"/>
    </location>
</feature>
<feature type="region of interest" description="Disordered" evidence="1">
    <location>
        <begin position="605"/>
        <end position="680"/>
    </location>
</feature>
<dbReference type="HOGENOM" id="CLU_323407_0_0_1"/>
<dbReference type="PANTHER" id="PTHR13199">
    <property type="entry name" value="GH03947P"/>
    <property type="match status" value="1"/>
</dbReference>
<feature type="compositionally biased region" description="Basic and acidic residues" evidence="1">
    <location>
        <begin position="35"/>
        <end position="46"/>
    </location>
</feature>
<accession>A0A061H980</accession>
<dbReference type="InterPro" id="IPR025261">
    <property type="entry name" value="Atos-like_cons_dom"/>
</dbReference>
<feature type="compositionally biased region" description="Basic and acidic residues" evidence="1">
    <location>
        <begin position="382"/>
        <end position="395"/>
    </location>
</feature>
<proteinExistence type="predicted"/>
<protein>
    <recommendedName>
        <fullName evidence="2">Atos-like conserved domain-containing protein</fullName>
    </recommendedName>
</protein>
<dbReference type="SMART" id="SM01177">
    <property type="entry name" value="DUF4210"/>
    <property type="match status" value="1"/>
</dbReference>
<feature type="compositionally biased region" description="Low complexity" evidence="1">
    <location>
        <begin position="319"/>
        <end position="331"/>
    </location>
</feature>
<dbReference type="InterPro" id="IPR051506">
    <property type="entry name" value="ATOS_Transcription_Regulators"/>
</dbReference>
<dbReference type="EMBL" id="KE361632">
    <property type="protein sequence ID" value="EPQ29193.1"/>
    <property type="molecule type" value="Genomic_DNA"/>
</dbReference>
<dbReference type="Pfam" id="PF13889">
    <property type="entry name" value="Chromosome_seg"/>
    <property type="match status" value="1"/>
</dbReference>
<dbReference type="Pfam" id="PF13915">
    <property type="entry name" value="DUF4210"/>
    <property type="match status" value="1"/>
</dbReference>
<dbReference type="OrthoDB" id="8625101at2759"/>
<feature type="region of interest" description="Disordered" evidence="1">
    <location>
        <begin position="795"/>
        <end position="825"/>
    </location>
</feature>
<feature type="region of interest" description="Disordered" evidence="1">
    <location>
        <begin position="697"/>
        <end position="720"/>
    </location>
</feature>
<evidence type="ECO:0000259" key="2">
    <source>
        <dbReference type="SMART" id="SM01177"/>
    </source>
</evidence>
<organism evidence="3 4">
    <name type="scientific">Pseudozyma flocculosa PF-1</name>
    <dbReference type="NCBI Taxonomy" id="1277687"/>
    <lineage>
        <taxon>Eukaryota</taxon>
        <taxon>Fungi</taxon>
        <taxon>Dikarya</taxon>
        <taxon>Basidiomycota</taxon>
        <taxon>Ustilaginomycotina</taxon>
        <taxon>Ustilaginomycetes</taxon>
        <taxon>Ustilaginales</taxon>
        <taxon>Ustilaginaceae</taxon>
        <taxon>Pseudozyma</taxon>
    </lineage>
</organism>
<feature type="domain" description="Atos-like conserved" evidence="2">
    <location>
        <begin position="138"/>
        <end position="216"/>
    </location>
</feature>
<feature type="region of interest" description="Disordered" evidence="1">
    <location>
        <begin position="319"/>
        <end position="413"/>
    </location>
</feature>
<dbReference type="GeneID" id="19317590"/>
<dbReference type="PANTHER" id="PTHR13199:SF11">
    <property type="entry name" value="PROTEIN ATOSSA"/>
    <property type="match status" value="1"/>
</dbReference>
<feature type="compositionally biased region" description="Polar residues" evidence="1">
    <location>
        <begin position="344"/>
        <end position="355"/>
    </location>
</feature>
<sequence length="894" mass="93131">MTLTAGLPNSPLSRSALRGDTRLQLSDDDDDDKDDGGGRRPRDNLDHHHHHHHGRSAPSKLSPRLPSSPPSRFSGTPRNVSGPPSFPLRHSPLWSPDMFCPSSPPAPSSAFHHSPNARRRLSGQSFIGYSPTPTFGSLIGSYEESLLRGRMSMPASKPLTFDAELGVLGLGKCRPALRCPPHLNLQFPAHFYDLKQSSALNAPDTDASSALGSPYVGTVDLESHYYAQLLPHGTGAQQAADAAAPWSVGVADPAAAAGDLASFPGYRIPPKGQIQLVIKNQNLTAVKLFLVPYDLTDMPAGTKTFIRQKSMVVVPLPGTEATPAAAGPRTPSHIPSRDSPAPTPTTLASSQTSKPPATPKDKLRYAVHLQFCSPPVPPPKQRKADPGFEGRDRIGELGPAQKASDTSKPAPQPKIYLHKSIRVVFAARTPDKSEKLNVVTETPGTGEQRYTSYAGPSDEWKQALRSARASAKRAQSEAARSHSDVHARHLGLGLGLGGGEQDGRPTEGDAVAQDYAAMPTDIPPYEPNSDPNGERWEGPSSFSTDVDGVAIVRPVSRAETAEALAASSLASPWPSSASSSSGFDARIAQSTAVAVDSPSTVVADDAPIRRFAHPNRRPAPLETRSRSGTPTSARAPGMARRSSAVSNSSVSTTSTSGSGARARAPLSSPTSTTSTASSEDDQALLDAWHQTWRRLPSVHGGFRPASPVSGRSTPTASRPLSPAYERHLTLSAASTAAAAAAAATGATAATATATTALPATAATSLGLRAASPIARMRSPPISELAGPQLQSISVQADSDVDHEAGASGRRPTSSGGGGSGSAVATNATTARPTLLRKLSEQFAGQLHLGPHSQAQREVSRLRQEVALNGAADGTDAGSSTGGGHATSNDDAAIR</sequence>
<evidence type="ECO:0000313" key="3">
    <source>
        <dbReference type="EMBL" id="EPQ29193.1"/>
    </source>
</evidence>